<proteinExistence type="predicted"/>
<sequence>MKQAASWSLVWVTLSLLFNAAFWWYLVQTQGRAVADHRRWPSSPAI</sequence>
<dbReference type="Proteomes" id="UP000401081">
    <property type="component" value="Unassembled WGS sequence"/>
</dbReference>
<feature type="transmembrane region" description="Helical" evidence="1">
    <location>
        <begin position="6"/>
        <end position="27"/>
    </location>
</feature>
<accession>A0A485AFC3</accession>
<evidence type="ECO:0000313" key="3">
    <source>
        <dbReference type="Proteomes" id="UP000401081"/>
    </source>
</evidence>
<dbReference type="EMBL" id="CAADJD010000014">
    <property type="protein sequence ID" value="VFS60217.1"/>
    <property type="molecule type" value="Genomic_DNA"/>
</dbReference>
<gene>
    <name evidence="2" type="primary">alx_2</name>
    <name evidence="2" type="ORF">NCTC12993_01582</name>
</gene>
<keyword evidence="1" id="KW-1133">Transmembrane helix</keyword>
<evidence type="ECO:0000256" key="1">
    <source>
        <dbReference type="SAM" id="Phobius"/>
    </source>
</evidence>
<protein>
    <submittedName>
        <fullName evidence="2">Inner membrane protein alx</fullName>
    </submittedName>
</protein>
<name>A0A485AFC3_KLUCR</name>
<keyword evidence="3" id="KW-1185">Reference proteome</keyword>
<organism evidence="2 3">
    <name type="scientific">Kluyvera cryocrescens</name>
    <name type="common">Kluyvera citrophila</name>
    <dbReference type="NCBI Taxonomy" id="580"/>
    <lineage>
        <taxon>Bacteria</taxon>
        <taxon>Pseudomonadati</taxon>
        <taxon>Pseudomonadota</taxon>
        <taxon>Gammaproteobacteria</taxon>
        <taxon>Enterobacterales</taxon>
        <taxon>Enterobacteriaceae</taxon>
        <taxon>Kluyvera</taxon>
    </lineage>
</organism>
<reference evidence="2 3" key="1">
    <citation type="submission" date="2019-03" db="EMBL/GenBank/DDBJ databases">
        <authorList>
            <consortium name="Pathogen Informatics"/>
        </authorList>
    </citation>
    <scope>NUCLEOTIDE SEQUENCE [LARGE SCALE GENOMIC DNA]</scope>
    <source>
        <strain evidence="2 3">NCTC12993</strain>
    </source>
</reference>
<dbReference type="AlphaFoldDB" id="A0A485AFC3"/>
<keyword evidence="1" id="KW-0472">Membrane</keyword>
<keyword evidence="1" id="KW-0812">Transmembrane</keyword>
<evidence type="ECO:0000313" key="2">
    <source>
        <dbReference type="EMBL" id="VFS60217.1"/>
    </source>
</evidence>